<protein>
    <submittedName>
        <fullName evidence="2">Prespore-specific regulatory protein</fullName>
    </submittedName>
</protein>
<sequence>MSSNSYDRDHRYCYCGERSVIRTSWTSKIPAADFVLALSTIRFTEIIRGLLQKSNVLRAENEELREENIRLVECKKKLELEISDWQRELKSAEMIPGLLRKSNELRA</sequence>
<gene>
    <name evidence="2" type="ORF">STAS_05209</name>
</gene>
<evidence type="ECO:0000256" key="1">
    <source>
        <dbReference type="SAM" id="Coils"/>
    </source>
</evidence>
<keyword evidence="1" id="KW-0175">Coiled coil</keyword>
<comment type="caution">
    <text evidence="2">The sequence shown here is derived from an EMBL/GenBank/DDBJ whole genome shotgun (WGS) entry which is preliminary data.</text>
</comment>
<evidence type="ECO:0000313" key="3">
    <source>
        <dbReference type="Proteomes" id="UP000325081"/>
    </source>
</evidence>
<evidence type="ECO:0000313" key="2">
    <source>
        <dbReference type="EMBL" id="GER29352.1"/>
    </source>
</evidence>
<organism evidence="2 3">
    <name type="scientific">Striga asiatica</name>
    <name type="common">Asiatic witchweed</name>
    <name type="synonym">Buchnera asiatica</name>
    <dbReference type="NCBI Taxonomy" id="4170"/>
    <lineage>
        <taxon>Eukaryota</taxon>
        <taxon>Viridiplantae</taxon>
        <taxon>Streptophyta</taxon>
        <taxon>Embryophyta</taxon>
        <taxon>Tracheophyta</taxon>
        <taxon>Spermatophyta</taxon>
        <taxon>Magnoliopsida</taxon>
        <taxon>eudicotyledons</taxon>
        <taxon>Gunneridae</taxon>
        <taxon>Pentapetalae</taxon>
        <taxon>asterids</taxon>
        <taxon>lamiids</taxon>
        <taxon>Lamiales</taxon>
        <taxon>Orobanchaceae</taxon>
        <taxon>Buchnereae</taxon>
        <taxon>Striga</taxon>
    </lineage>
</organism>
<name>A0A5A7P9G7_STRAF</name>
<dbReference type="EMBL" id="BKCP01003669">
    <property type="protein sequence ID" value="GER29352.1"/>
    <property type="molecule type" value="Genomic_DNA"/>
</dbReference>
<feature type="coiled-coil region" evidence="1">
    <location>
        <begin position="47"/>
        <end position="95"/>
    </location>
</feature>
<keyword evidence="3" id="KW-1185">Reference proteome</keyword>
<dbReference type="Proteomes" id="UP000325081">
    <property type="component" value="Unassembled WGS sequence"/>
</dbReference>
<accession>A0A5A7P9G7</accession>
<proteinExistence type="predicted"/>
<dbReference type="AlphaFoldDB" id="A0A5A7P9G7"/>
<reference evidence="3" key="1">
    <citation type="journal article" date="2019" name="Curr. Biol.">
        <title>Genome Sequence of Striga asiatica Provides Insight into the Evolution of Plant Parasitism.</title>
        <authorList>
            <person name="Yoshida S."/>
            <person name="Kim S."/>
            <person name="Wafula E.K."/>
            <person name="Tanskanen J."/>
            <person name="Kim Y.M."/>
            <person name="Honaas L."/>
            <person name="Yang Z."/>
            <person name="Spallek T."/>
            <person name="Conn C.E."/>
            <person name="Ichihashi Y."/>
            <person name="Cheong K."/>
            <person name="Cui S."/>
            <person name="Der J.P."/>
            <person name="Gundlach H."/>
            <person name="Jiao Y."/>
            <person name="Hori C."/>
            <person name="Ishida J.K."/>
            <person name="Kasahara H."/>
            <person name="Kiba T."/>
            <person name="Kim M.S."/>
            <person name="Koo N."/>
            <person name="Laohavisit A."/>
            <person name="Lee Y.H."/>
            <person name="Lumba S."/>
            <person name="McCourt P."/>
            <person name="Mortimer J.C."/>
            <person name="Mutuku J.M."/>
            <person name="Nomura T."/>
            <person name="Sasaki-Sekimoto Y."/>
            <person name="Seto Y."/>
            <person name="Wang Y."/>
            <person name="Wakatake T."/>
            <person name="Sakakibara H."/>
            <person name="Demura T."/>
            <person name="Yamaguchi S."/>
            <person name="Yoneyama K."/>
            <person name="Manabe R.I."/>
            <person name="Nelson D.C."/>
            <person name="Schulman A.H."/>
            <person name="Timko M.P."/>
            <person name="dePamphilis C.W."/>
            <person name="Choi D."/>
            <person name="Shirasu K."/>
        </authorList>
    </citation>
    <scope>NUCLEOTIDE SEQUENCE [LARGE SCALE GENOMIC DNA]</scope>
    <source>
        <strain evidence="3">cv. UVA1</strain>
    </source>
</reference>